<keyword evidence="2" id="KW-1185">Reference proteome</keyword>
<comment type="caution">
    <text evidence="1">The sequence shown here is derived from an EMBL/GenBank/DDBJ whole genome shotgun (WGS) entry which is preliminary data.</text>
</comment>
<evidence type="ECO:0000313" key="2">
    <source>
        <dbReference type="Proteomes" id="UP001638806"/>
    </source>
</evidence>
<sequence>MMLASNICLHLQQFGDNAAVKDITRTIVEAGGKTVVALLACAREHQLVKSPKVRSYKQDHLLVDPRERRGRGKKRGRWTFGFARRRRSHALQFAIPFFCIFPYYQYLIAFFVTYAAFSICTTSFFISGAEVSSSAYFSSSSFLGHRNHSTKILRRFEEVAPPWTDNNINLPQSVFSAAFGRARLLADNCRSQTVHSLFPAQISFQASWVVSVKLAMNESRAKLHPTGQKIQKLGSRFSTGMGSVNDGRKTGGGKLHLAPA</sequence>
<dbReference type="EMBL" id="JBGNUJ010000012">
    <property type="protein sequence ID" value="KAL3952733.1"/>
    <property type="molecule type" value="Genomic_DNA"/>
</dbReference>
<evidence type="ECO:0000313" key="1">
    <source>
        <dbReference type="EMBL" id="KAL3952733.1"/>
    </source>
</evidence>
<reference evidence="1" key="1">
    <citation type="submission" date="2024-12" db="EMBL/GenBank/DDBJ databases">
        <title>Comparative genomics and development of molecular markers within Purpureocillium lilacinum and among Purpureocillium species.</title>
        <authorList>
            <person name="Yeh Z.-Y."/>
            <person name="Ni N.-T."/>
            <person name="Lo P.-H."/>
            <person name="Mushyakhwo K."/>
            <person name="Lin C.-F."/>
            <person name="Nai Y.-S."/>
        </authorList>
    </citation>
    <scope>NUCLEOTIDE SEQUENCE</scope>
    <source>
        <strain evidence="1">NCHU-NPUST-175</strain>
    </source>
</reference>
<gene>
    <name evidence="1" type="ORF">ACCO45_012676</name>
</gene>
<protein>
    <submittedName>
        <fullName evidence="1">Uncharacterized protein</fullName>
    </submittedName>
</protein>
<accession>A0ACC4DBR5</accession>
<proteinExistence type="predicted"/>
<dbReference type="Proteomes" id="UP001638806">
    <property type="component" value="Unassembled WGS sequence"/>
</dbReference>
<name>A0ACC4DBR5_PURLI</name>
<organism evidence="1 2">
    <name type="scientific">Purpureocillium lilacinum</name>
    <name type="common">Paecilomyces lilacinus</name>
    <dbReference type="NCBI Taxonomy" id="33203"/>
    <lineage>
        <taxon>Eukaryota</taxon>
        <taxon>Fungi</taxon>
        <taxon>Dikarya</taxon>
        <taxon>Ascomycota</taxon>
        <taxon>Pezizomycotina</taxon>
        <taxon>Sordariomycetes</taxon>
        <taxon>Hypocreomycetidae</taxon>
        <taxon>Hypocreales</taxon>
        <taxon>Ophiocordycipitaceae</taxon>
        <taxon>Purpureocillium</taxon>
    </lineage>
</organism>